<dbReference type="AlphaFoldDB" id="A0A2G2Y8S8"/>
<dbReference type="InterPro" id="IPR029480">
    <property type="entry name" value="Transpos_assoc"/>
</dbReference>
<feature type="signal peptide" evidence="1">
    <location>
        <begin position="1"/>
        <end position="16"/>
    </location>
</feature>
<gene>
    <name evidence="3" type="ORF">T459_30567</name>
</gene>
<dbReference type="Proteomes" id="UP000222542">
    <property type="component" value="Unassembled WGS sequence"/>
</dbReference>
<evidence type="ECO:0000313" key="4">
    <source>
        <dbReference type="Proteomes" id="UP000222542"/>
    </source>
</evidence>
<feature type="domain" description="Transposase-associated" evidence="2">
    <location>
        <begin position="97"/>
        <end position="169"/>
    </location>
</feature>
<proteinExistence type="predicted"/>
<keyword evidence="1" id="KW-0732">Signal</keyword>
<dbReference type="Pfam" id="PF13963">
    <property type="entry name" value="Transpos_assoc"/>
    <property type="match status" value="1"/>
</dbReference>
<dbReference type="Gramene" id="PHT66142">
    <property type="protein sequence ID" value="PHT66142"/>
    <property type="gene ID" value="T459_30567"/>
</dbReference>
<protein>
    <recommendedName>
        <fullName evidence="2">Transposase-associated domain-containing protein</fullName>
    </recommendedName>
</protein>
<organism evidence="3 4">
    <name type="scientific">Capsicum annuum</name>
    <name type="common">Capsicum pepper</name>
    <dbReference type="NCBI Taxonomy" id="4072"/>
    <lineage>
        <taxon>Eukaryota</taxon>
        <taxon>Viridiplantae</taxon>
        <taxon>Streptophyta</taxon>
        <taxon>Embryophyta</taxon>
        <taxon>Tracheophyta</taxon>
        <taxon>Spermatophyta</taxon>
        <taxon>Magnoliopsida</taxon>
        <taxon>eudicotyledons</taxon>
        <taxon>Gunneridae</taxon>
        <taxon>Pentapetalae</taxon>
        <taxon>asterids</taxon>
        <taxon>lamiids</taxon>
        <taxon>Solanales</taxon>
        <taxon>Solanaceae</taxon>
        <taxon>Solanoideae</taxon>
        <taxon>Capsiceae</taxon>
        <taxon>Capsicum</taxon>
    </lineage>
</organism>
<dbReference type="Pfam" id="PF03004">
    <property type="entry name" value="Transposase_24"/>
    <property type="match status" value="1"/>
</dbReference>
<keyword evidence="4" id="KW-1185">Reference proteome</keyword>
<evidence type="ECO:0000313" key="3">
    <source>
        <dbReference type="EMBL" id="PHT66142.1"/>
    </source>
</evidence>
<reference evidence="3 4" key="2">
    <citation type="journal article" date="2017" name="Genome Biol.">
        <title>New reference genome sequences of hot pepper reveal the massive evolution of plant disease-resistance genes by retroduplication.</title>
        <authorList>
            <person name="Kim S."/>
            <person name="Park J."/>
            <person name="Yeom S.I."/>
            <person name="Kim Y.M."/>
            <person name="Seo E."/>
            <person name="Kim K.T."/>
            <person name="Kim M.S."/>
            <person name="Lee J.M."/>
            <person name="Cheong K."/>
            <person name="Shin H.S."/>
            <person name="Kim S.B."/>
            <person name="Han K."/>
            <person name="Lee J."/>
            <person name="Park M."/>
            <person name="Lee H.A."/>
            <person name="Lee H.Y."/>
            <person name="Lee Y."/>
            <person name="Oh S."/>
            <person name="Lee J.H."/>
            <person name="Choi E."/>
            <person name="Choi E."/>
            <person name="Lee S.E."/>
            <person name="Jeon J."/>
            <person name="Kim H."/>
            <person name="Choi G."/>
            <person name="Song H."/>
            <person name="Lee J."/>
            <person name="Lee S.C."/>
            <person name="Kwon J.K."/>
            <person name="Lee H.Y."/>
            <person name="Koo N."/>
            <person name="Hong Y."/>
            <person name="Kim R.W."/>
            <person name="Kang W.H."/>
            <person name="Huh J.H."/>
            <person name="Kang B.C."/>
            <person name="Yang T.J."/>
            <person name="Lee Y.H."/>
            <person name="Bennetzen J.L."/>
            <person name="Choi D."/>
        </authorList>
    </citation>
    <scope>NUCLEOTIDE SEQUENCE [LARGE SCALE GENOMIC DNA]</scope>
    <source>
        <strain evidence="4">cv. CM334</strain>
    </source>
</reference>
<dbReference type="STRING" id="4072.A0A2G2Y8S8"/>
<dbReference type="EMBL" id="AYRZ02000012">
    <property type="protein sequence ID" value="PHT66142.1"/>
    <property type="molecule type" value="Genomic_DNA"/>
</dbReference>
<reference evidence="3 4" key="1">
    <citation type="journal article" date="2014" name="Nat. Genet.">
        <title>Genome sequence of the hot pepper provides insights into the evolution of pungency in Capsicum species.</title>
        <authorList>
            <person name="Kim S."/>
            <person name="Park M."/>
            <person name="Yeom S.I."/>
            <person name="Kim Y.M."/>
            <person name="Lee J.M."/>
            <person name="Lee H.A."/>
            <person name="Seo E."/>
            <person name="Choi J."/>
            <person name="Cheong K."/>
            <person name="Kim K.T."/>
            <person name="Jung K."/>
            <person name="Lee G.W."/>
            <person name="Oh S.K."/>
            <person name="Bae C."/>
            <person name="Kim S.B."/>
            <person name="Lee H.Y."/>
            <person name="Kim S.Y."/>
            <person name="Kim M.S."/>
            <person name="Kang B.C."/>
            <person name="Jo Y.D."/>
            <person name="Yang H.B."/>
            <person name="Jeong H.J."/>
            <person name="Kang W.H."/>
            <person name="Kwon J.K."/>
            <person name="Shin C."/>
            <person name="Lim J.Y."/>
            <person name="Park J.H."/>
            <person name="Huh J.H."/>
            <person name="Kim J.S."/>
            <person name="Kim B.D."/>
            <person name="Cohen O."/>
            <person name="Paran I."/>
            <person name="Suh M.C."/>
            <person name="Lee S.B."/>
            <person name="Kim Y.K."/>
            <person name="Shin Y."/>
            <person name="Noh S.J."/>
            <person name="Park J."/>
            <person name="Seo Y.S."/>
            <person name="Kwon S.Y."/>
            <person name="Kim H.A."/>
            <person name="Park J.M."/>
            <person name="Kim H.J."/>
            <person name="Choi S.B."/>
            <person name="Bosland P.W."/>
            <person name="Reeves G."/>
            <person name="Jo S.H."/>
            <person name="Lee B.W."/>
            <person name="Cho H.T."/>
            <person name="Choi H.S."/>
            <person name="Lee M.S."/>
            <person name="Yu Y."/>
            <person name="Do Choi Y."/>
            <person name="Park B.S."/>
            <person name="van Deynze A."/>
            <person name="Ashrafi H."/>
            <person name="Hill T."/>
            <person name="Kim W.T."/>
            <person name="Pai H.S."/>
            <person name="Ahn H.K."/>
            <person name="Yeam I."/>
            <person name="Giovannoni J.J."/>
            <person name="Rose J.K."/>
            <person name="Sorensen I."/>
            <person name="Lee S.J."/>
            <person name="Kim R.W."/>
            <person name="Choi I.Y."/>
            <person name="Choi B.S."/>
            <person name="Lim J.S."/>
            <person name="Lee Y.H."/>
            <person name="Choi D."/>
        </authorList>
    </citation>
    <scope>NUCLEOTIDE SEQUENCE [LARGE SCALE GENOMIC DNA]</scope>
    <source>
        <strain evidence="4">cv. CM334</strain>
    </source>
</reference>
<accession>A0A2G2Y8S8</accession>
<evidence type="ECO:0000259" key="2">
    <source>
        <dbReference type="Pfam" id="PF13963"/>
    </source>
</evidence>
<feature type="chain" id="PRO_5013921954" description="Transposase-associated domain-containing protein" evidence="1">
    <location>
        <begin position="17"/>
        <end position="343"/>
    </location>
</feature>
<comment type="caution">
    <text evidence="3">The sequence shown here is derived from an EMBL/GenBank/DDBJ whole genome shotgun (WGS) entry which is preliminary data.</text>
</comment>
<sequence>MVTVMIAMTLLSLTSVCPVTEKQGQGQANFSLESLSSALLAESLPVESAEEQSSLLASQWSKNWCPVSGILLNTSFFTLDKLSLCKAKAKKMKNKDRTWIYSRTYPNRVGLREEYKAGVAGFITKKMTLDDFLTKGTIRCPCWNWKCCKLLSPDVITLHLYRKSFMMNFYNSIDLYMGKIFHKFLNGGLDVPLSTAFEDTHRKKNPDGIREKWVEPRAKDAYEGFQKSIEDWLQTKPALDNGTIVQPSPADMTRIWTTVVGSPKKGKTYGLGVNQSSGHSSPMLPNSASILRNAKEMEAVRKTIEELTQHCAFRDAKFSKFEALVKKHMPQVFEDREDSESDG</sequence>
<evidence type="ECO:0000256" key="1">
    <source>
        <dbReference type="SAM" id="SignalP"/>
    </source>
</evidence>
<dbReference type="InterPro" id="IPR004252">
    <property type="entry name" value="Probable_transposase_24"/>
</dbReference>
<name>A0A2G2Y8S8_CAPAN</name>